<organism evidence="1 2">
    <name type="scientific">Botryosphaeria dothidea</name>
    <dbReference type="NCBI Taxonomy" id="55169"/>
    <lineage>
        <taxon>Eukaryota</taxon>
        <taxon>Fungi</taxon>
        <taxon>Dikarya</taxon>
        <taxon>Ascomycota</taxon>
        <taxon>Pezizomycotina</taxon>
        <taxon>Dothideomycetes</taxon>
        <taxon>Dothideomycetes incertae sedis</taxon>
        <taxon>Botryosphaeriales</taxon>
        <taxon>Botryosphaeriaceae</taxon>
        <taxon>Botryosphaeria</taxon>
    </lineage>
</organism>
<dbReference type="EMBL" id="WWBZ02000001">
    <property type="protein sequence ID" value="KAF4314274.1"/>
    <property type="molecule type" value="Genomic_DNA"/>
</dbReference>
<sequence>MDRAVQAAFAAAKSSSAQRTSNDGAVDCVRASTPALAPTLDTTGPDSNLITSHQQHALPSCNILLMLCRIDMQQPLARGCLEFQSDDHNNGVTLQILPGLAGLVAVPVTLRVCTPGRADRRSALDDRFRNCALRDA</sequence>
<evidence type="ECO:0000313" key="2">
    <source>
        <dbReference type="Proteomes" id="UP000572817"/>
    </source>
</evidence>
<protein>
    <submittedName>
        <fullName evidence="1">Uncharacterized protein</fullName>
    </submittedName>
</protein>
<proteinExistence type="predicted"/>
<name>A0A8H4N7L9_9PEZI</name>
<keyword evidence="2" id="KW-1185">Reference proteome</keyword>
<reference evidence="1" key="1">
    <citation type="submission" date="2020-04" db="EMBL/GenBank/DDBJ databases">
        <title>Genome Assembly and Annotation of Botryosphaeria dothidea sdau 11-99, a Latent Pathogen of Apple Fruit Ring Rot in China.</title>
        <authorList>
            <person name="Yu C."/>
            <person name="Diao Y."/>
            <person name="Lu Q."/>
            <person name="Zhao J."/>
            <person name="Cui S."/>
            <person name="Peng C."/>
            <person name="He B."/>
            <person name="Liu H."/>
        </authorList>
    </citation>
    <scope>NUCLEOTIDE SEQUENCE [LARGE SCALE GENOMIC DNA]</scope>
    <source>
        <strain evidence="1">Sdau11-99</strain>
    </source>
</reference>
<comment type="caution">
    <text evidence="1">The sequence shown here is derived from an EMBL/GenBank/DDBJ whole genome shotgun (WGS) entry which is preliminary data.</text>
</comment>
<dbReference type="AlphaFoldDB" id="A0A8H4N7L9"/>
<evidence type="ECO:0000313" key="1">
    <source>
        <dbReference type="EMBL" id="KAF4314274.1"/>
    </source>
</evidence>
<dbReference type="Proteomes" id="UP000572817">
    <property type="component" value="Unassembled WGS sequence"/>
</dbReference>
<accession>A0A8H4N7L9</accession>
<gene>
    <name evidence="1" type="ORF">GTA08_BOTSDO00490</name>
</gene>